<gene>
    <name evidence="1" type="ORF">TCE0_015r02916</name>
</gene>
<dbReference type="AlphaFoldDB" id="A0A6V8H2T6"/>
<organism evidence="1 2">
    <name type="scientific">Talaromyces pinophilus</name>
    <name type="common">Penicillium pinophilum</name>
    <dbReference type="NCBI Taxonomy" id="128442"/>
    <lineage>
        <taxon>Eukaryota</taxon>
        <taxon>Fungi</taxon>
        <taxon>Dikarya</taxon>
        <taxon>Ascomycota</taxon>
        <taxon>Pezizomycotina</taxon>
        <taxon>Eurotiomycetes</taxon>
        <taxon>Eurotiomycetidae</taxon>
        <taxon>Eurotiales</taxon>
        <taxon>Trichocomaceae</taxon>
        <taxon>Talaromyces</taxon>
        <taxon>Talaromyces sect. Talaromyces</taxon>
    </lineage>
</organism>
<proteinExistence type="predicted"/>
<evidence type="ECO:0000313" key="2">
    <source>
        <dbReference type="Proteomes" id="UP000053095"/>
    </source>
</evidence>
<evidence type="ECO:0000313" key="1">
    <source>
        <dbReference type="EMBL" id="GAM34979.1"/>
    </source>
</evidence>
<accession>A0A6V8H2T6</accession>
<sequence length="159" mass="17766">MTLKITQETDADGCTIMTLEPALTGGLKGAPERRPLDWTQFEQNDTLFGLVRIRSRYIDGTVISDGQVRPLVELQIKDGGQDRESFLGGEFSIDTKHEVTGGIIKEAFLHDFVCSINSGWIAEQIWAVENTGEEKILTRRIVVVNGKSIQTARVVYNRQ</sequence>
<dbReference type="Proteomes" id="UP000053095">
    <property type="component" value="Unassembled WGS sequence"/>
</dbReference>
<dbReference type="PANTHER" id="PTHR38115:SF1">
    <property type="entry name" value="LIPOCALIN-LIKE DOMAIN-CONTAINING PROTEIN"/>
    <property type="match status" value="1"/>
</dbReference>
<dbReference type="PANTHER" id="PTHR38115">
    <property type="entry name" value="LIPOCALIN-LIKE DOMAIN-CONTAINING PROTEIN"/>
    <property type="match status" value="1"/>
</dbReference>
<keyword evidence="2" id="KW-1185">Reference proteome</keyword>
<protein>
    <submittedName>
        <fullName evidence="1">Uncharacterized protein</fullName>
    </submittedName>
</protein>
<dbReference type="EMBL" id="DF933811">
    <property type="protein sequence ID" value="GAM34979.1"/>
    <property type="molecule type" value="Genomic_DNA"/>
</dbReference>
<comment type="caution">
    <text evidence="1">The sequence shown here is derived from an EMBL/GenBank/DDBJ whole genome shotgun (WGS) entry which is preliminary data.</text>
</comment>
<name>A0A6V8H2T6_TALPI</name>
<reference evidence="2" key="1">
    <citation type="journal article" date="2015" name="Genome Announc.">
        <title>Draft genome sequence of Talaromyces cellulolyticus strain Y-94, a source of lignocellulosic biomass-degrading enzymes.</title>
        <authorList>
            <person name="Fujii T."/>
            <person name="Koike H."/>
            <person name="Sawayama S."/>
            <person name="Yano S."/>
            <person name="Inoue H."/>
        </authorList>
    </citation>
    <scope>NUCLEOTIDE SEQUENCE [LARGE SCALE GENOMIC DNA]</scope>
    <source>
        <strain evidence="2">Y-94</strain>
    </source>
</reference>
<dbReference type="InterPro" id="IPR053037">
    <property type="entry name" value="Pericyclase_pydY-like"/>
</dbReference>